<evidence type="ECO:0000313" key="3">
    <source>
        <dbReference type="Proteomes" id="UP000320496"/>
    </source>
</evidence>
<dbReference type="Proteomes" id="UP000320496">
    <property type="component" value="Chromosome"/>
</dbReference>
<dbReference type="InterPro" id="IPR011047">
    <property type="entry name" value="Quinoprotein_ADH-like_sf"/>
</dbReference>
<dbReference type="PANTHER" id="PTHR34512:SF30">
    <property type="entry name" value="OUTER MEMBRANE PROTEIN ASSEMBLY FACTOR BAMB"/>
    <property type="match status" value="1"/>
</dbReference>
<dbReference type="Gene3D" id="1.25.40.10">
    <property type="entry name" value="Tetratricopeptide repeat domain"/>
    <property type="match status" value="1"/>
</dbReference>
<dbReference type="InterPro" id="IPR015943">
    <property type="entry name" value="WD40/YVTN_repeat-like_dom_sf"/>
</dbReference>
<keyword evidence="3" id="KW-1185">Reference proteome</keyword>
<dbReference type="Pfam" id="PF13360">
    <property type="entry name" value="PQQ_2"/>
    <property type="match status" value="2"/>
</dbReference>
<protein>
    <submittedName>
        <fullName evidence="2">Outer membrane biogenesis protein BamB</fullName>
    </submittedName>
</protein>
<dbReference type="InterPro" id="IPR018391">
    <property type="entry name" value="PQQ_b-propeller_rpt"/>
</dbReference>
<dbReference type="SMART" id="SM00564">
    <property type="entry name" value="PQQ"/>
    <property type="match status" value="5"/>
</dbReference>
<dbReference type="SUPFAM" id="SSF50998">
    <property type="entry name" value="Quinoprotein alcohol dehydrogenase-like"/>
    <property type="match status" value="2"/>
</dbReference>
<reference evidence="2 3" key="1">
    <citation type="submission" date="2019-02" db="EMBL/GenBank/DDBJ databases">
        <title>Deep-cultivation of Planctomycetes and their phenomic and genomic characterization uncovers novel biology.</title>
        <authorList>
            <person name="Wiegand S."/>
            <person name="Jogler M."/>
            <person name="Boedeker C."/>
            <person name="Pinto D."/>
            <person name="Vollmers J."/>
            <person name="Rivas-Marin E."/>
            <person name="Kohn T."/>
            <person name="Peeters S.H."/>
            <person name="Heuer A."/>
            <person name="Rast P."/>
            <person name="Oberbeckmann S."/>
            <person name="Bunk B."/>
            <person name="Jeske O."/>
            <person name="Meyerdierks A."/>
            <person name="Storesund J.E."/>
            <person name="Kallscheuer N."/>
            <person name="Luecker S."/>
            <person name="Lage O.M."/>
            <person name="Pohl T."/>
            <person name="Merkel B.J."/>
            <person name="Hornburger P."/>
            <person name="Mueller R.-W."/>
            <person name="Bruemmer F."/>
            <person name="Labrenz M."/>
            <person name="Spormann A.M."/>
            <person name="Op den Camp H."/>
            <person name="Overmann J."/>
            <person name="Amann R."/>
            <person name="Jetten M.S.M."/>
            <person name="Mascher T."/>
            <person name="Medema M.H."/>
            <person name="Devos D.P."/>
            <person name="Kaster A.-K."/>
            <person name="Ovreas L."/>
            <person name="Rohde M."/>
            <person name="Galperin M.Y."/>
            <person name="Jogler C."/>
        </authorList>
    </citation>
    <scope>NUCLEOTIDE SEQUENCE [LARGE SCALE GENOMIC DNA]</scope>
    <source>
        <strain evidence="2 3">Mal4</strain>
    </source>
</reference>
<dbReference type="KEGG" id="mri:Mal4_30360"/>
<evidence type="ECO:0000313" key="2">
    <source>
        <dbReference type="EMBL" id="QDU38706.1"/>
    </source>
</evidence>
<feature type="domain" description="Pyrrolo-quinoline quinone repeat" evidence="1">
    <location>
        <begin position="556"/>
        <end position="676"/>
    </location>
</feature>
<dbReference type="InterPro" id="IPR002372">
    <property type="entry name" value="PQQ_rpt_dom"/>
</dbReference>
<sequence length="711" mass="76409">MPIHSHQRSGGPSTGLGLALAIVLLVCPVAPRDRLLAQDLIGSSRIAVVDAPSDLARRLATADELAERGTWPAFVDEIMRLTADAEGQLYELTPGYYVAMTRAVQSRLATLTPEGRAAWRERVDPLADELLAQARAAGDPTLLERIVDRYFASRASGEALWLLGELAWREGDLARARQYWIRLLPAPETAGPGSELTGIVRFPDPEHSEAEILARLVLCSIMEGDLERAQREHRVLAERFPEATGWLAGREGILTTLLEEIIRDAASWSEHAATAPSGTFAGDAQRNGRIAAAVLPGELAWSLELPRPEWIVENAPDQQFEHPPALVPVASRDVIAVNTGRHVLAVDESTGEPAWPVLNVPEDAIVFPPLPSTGRRSLDRPVFSQAAVTSTIDAQGRLYAAIGLPVIAPATIALQQEDPRLICLDTANGEGRLLWSLKADELARLDGWYFTGTPVAIDDRLYVACRRSRPELECGVVCLNAGTGELVWFTRVCGLLREPLTAAHLLGHELLTVAGGQVFYTIAEGPLAALDAETGGIDWFLSQTGSGQSVSSAEARWRPPALWSDGILFAIDAAQTEVTAVHAASGTVLWSVPLDGRVSHLVGAAEGLTIVSGSQLWALDSQTGEIVWQAGSDDPTGHGFGRGTIAGADVIWPTREALWFVDVETGIPVQRLPLAARYGITGGNVSVTATHLLLTTHDRIVALPRASAQEK</sequence>
<accession>A0A517Z8A2</accession>
<dbReference type="AlphaFoldDB" id="A0A517Z8A2"/>
<name>A0A517Z8A2_9PLAN</name>
<dbReference type="RefSeq" id="WP_197443484.1">
    <property type="nucleotide sequence ID" value="NZ_CP036275.1"/>
</dbReference>
<organism evidence="2 3">
    <name type="scientific">Maioricimonas rarisocia</name>
    <dbReference type="NCBI Taxonomy" id="2528026"/>
    <lineage>
        <taxon>Bacteria</taxon>
        <taxon>Pseudomonadati</taxon>
        <taxon>Planctomycetota</taxon>
        <taxon>Planctomycetia</taxon>
        <taxon>Planctomycetales</taxon>
        <taxon>Planctomycetaceae</taxon>
        <taxon>Maioricimonas</taxon>
    </lineage>
</organism>
<gene>
    <name evidence="2" type="ORF">Mal4_30360</name>
</gene>
<dbReference type="InterPro" id="IPR011990">
    <property type="entry name" value="TPR-like_helical_dom_sf"/>
</dbReference>
<proteinExistence type="predicted"/>
<dbReference type="PANTHER" id="PTHR34512">
    <property type="entry name" value="CELL SURFACE PROTEIN"/>
    <property type="match status" value="1"/>
</dbReference>
<dbReference type="Gene3D" id="2.130.10.10">
    <property type="entry name" value="YVTN repeat-like/Quinoprotein amine dehydrogenase"/>
    <property type="match status" value="2"/>
</dbReference>
<dbReference type="EMBL" id="CP036275">
    <property type="protein sequence ID" value="QDU38706.1"/>
    <property type="molecule type" value="Genomic_DNA"/>
</dbReference>
<feature type="domain" description="Pyrrolo-quinoline quinone repeat" evidence="1">
    <location>
        <begin position="428"/>
        <end position="554"/>
    </location>
</feature>
<evidence type="ECO:0000259" key="1">
    <source>
        <dbReference type="Pfam" id="PF13360"/>
    </source>
</evidence>